<evidence type="ECO:0000313" key="2">
    <source>
        <dbReference type="Proteomes" id="UP000011173"/>
    </source>
</evidence>
<gene>
    <name evidence="1" type="ordered locus">DDD_2861</name>
</gene>
<dbReference type="AlphaFoldDB" id="L7WGD4"/>
<accession>L7WGD4</accession>
<reference evidence="1 2" key="1">
    <citation type="journal article" date="2013" name="Genome Biol. Evol.">
        <title>Genomic makeup of the marine flavobacterium Nonlabens (Donghaeana) dokdonensis DSW-6 and identification of a novel class of rhodopsins.</title>
        <authorList>
            <person name="Kwon S.K."/>
            <person name="Kim B.K."/>
            <person name="Song J.Y."/>
            <person name="Kwak M.J."/>
            <person name="Lee C.H."/>
            <person name="Yoon J.H."/>
            <person name="Oh T.K."/>
            <person name="Kim J.F."/>
        </authorList>
    </citation>
    <scope>NUCLEOTIDE SEQUENCE [LARGE SCALE GENOMIC DNA]</scope>
    <source>
        <strain evidence="2">DSM 17205 / KCTC 12402 / DSW-6</strain>
    </source>
</reference>
<dbReference type="PATRIC" id="fig|592029.3.peg.2837"/>
<proteinExistence type="predicted"/>
<protein>
    <submittedName>
        <fullName evidence="1">Uncharacterized protein</fullName>
    </submittedName>
</protein>
<dbReference type="EMBL" id="CP001397">
    <property type="protein sequence ID" value="AGC77988.1"/>
    <property type="molecule type" value="Genomic_DNA"/>
</dbReference>
<name>L7WGD4_NONDD</name>
<dbReference type="KEGG" id="ndo:DDD_2861"/>
<dbReference type="HOGENOM" id="CLU_3293245_0_0_10"/>
<evidence type="ECO:0000313" key="1">
    <source>
        <dbReference type="EMBL" id="AGC77988.1"/>
    </source>
</evidence>
<sequence length="40" mass="4686">MHLIVIIPLSRKRDKNSPNYIYITQTTLSTHQLFSGRTKI</sequence>
<organism evidence="1 2">
    <name type="scientific">Nonlabens dokdonensis (strain DSM 17205 / KCTC 12402 / DSW-6)</name>
    <name type="common">Donghaeana dokdonensis</name>
    <dbReference type="NCBI Taxonomy" id="592029"/>
    <lineage>
        <taxon>Bacteria</taxon>
        <taxon>Pseudomonadati</taxon>
        <taxon>Bacteroidota</taxon>
        <taxon>Flavobacteriia</taxon>
        <taxon>Flavobacteriales</taxon>
        <taxon>Flavobacteriaceae</taxon>
        <taxon>Nonlabens</taxon>
    </lineage>
</organism>
<dbReference type="Proteomes" id="UP000011173">
    <property type="component" value="Chromosome"/>
</dbReference>